<keyword evidence="1" id="KW-0472">Membrane</keyword>
<organism evidence="2 3">
    <name type="scientific">Cynoglossus semilaevis</name>
    <name type="common">Tongue sole</name>
    <dbReference type="NCBI Taxonomy" id="244447"/>
    <lineage>
        <taxon>Eukaryota</taxon>
        <taxon>Metazoa</taxon>
        <taxon>Chordata</taxon>
        <taxon>Craniata</taxon>
        <taxon>Vertebrata</taxon>
        <taxon>Euteleostomi</taxon>
        <taxon>Actinopterygii</taxon>
        <taxon>Neopterygii</taxon>
        <taxon>Teleostei</taxon>
        <taxon>Neoteleostei</taxon>
        <taxon>Acanthomorphata</taxon>
        <taxon>Carangaria</taxon>
        <taxon>Pleuronectiformes</taxon>
        <taxon>Pleuronectoidei</taxon>
        <taxon>Cynoglossidae</taxon>
        <taxon>Cynoglossinae</taxon>
        <taxon>Cynoglossus</taxon>
    </lineage>
</organism>
<feature type="transmembrane region" description="Helical" evidence="1">
    <location>
        <begin position="63"/>
        <end position="83"/>
    </location>
</feature>
<reference evidence="2" key="3">
    <citation type="submission" date="2025-09" db="UniProtKB">
        <authorList>
            <consortium name="Ensembl"/>
        </authorList>
    </citation>
    <scope>IDENTIFICATION</scope>
</reference>
<keyword evidence="1" id="KW-1133">Transmembrane helix</keyword>
<reference evidence="2" key="2">
    <citation type="submission" date="2025-08" db="UniProtKB">
        <authorList>
            <consortium name="Ensembl"/>
        </authorList>
    </citation>
    <scope>IDENTIFICATION</scope>
</reference>
<dbReference type="GeneTree" id="ENSGT00940000174941"/>
<keyword evidence="3" id="KW-1185">Reference proteome</keyword>
<evidence type="ECO:0000313" key="3">
    <source>
        <dbReference type="Proteomes" id="UP000265120"/>
    </source>
</evidence>
<proteinExistence type="predicted"/>
<sequence length="147" mass="15871">VTFTSKSSYLDVVKATVIGDECGDLLAVFNELYSHTFPDSRVGLLSLDTSDNAFGMGSSSEGVSLQGCAQMGFFVLFIVPFLLTTVVTELPGCTMCVCVCVCVCVCDCILWLYSEHDPKSKFVNPNPVNTQVYSFSVVWLALPTGPN</sequence>
<dbReference type="Ensembl" id="ENSCSET00000029332.1">
    <property type="protein sequence ID" value="ENSCSEP00000028937.1"/>
    <property type="gene ID" value="ENSCSEG00000018531.1"/>
</dbReference>
<dbReference type="STRING" id="244447.ENSCSEP00000028937"/>
<dbReference type="AlphaFoldDB" id="A0A3P8WR31"/>
<dbReference type="Proteomes" id="UP000265120">
    <property type="component" value="Chromosome 11"/>
</dbReference>
<protein>
    <submittedName>
        <fullName evidence="2">Uncharacterized protein</fullName>
    </submittedName>
</protein>
<name>A0A3P8WR31_CYNSE</name>
<dbReference type="InParanoid" id="A0A3P8WR31"/>
<feature type="transmembrane region" description="Helical" evidence="1">
    <location>
        <begin position="90"/>
        <end position="113"/>
    </location>
</feature>
<reference evidence="2 3" key="1">
    <citation type="journal article" date="2014" name="Nat. Genet.">
        <title>Whole-genome sequence of a flatfish provides insights into ZW sex chromosome evolution and adaptation to a benthic lifestyle.</title>
        <authorList>
            <person name="Chen S."/>
            <person name="Zhang G."/>
            <person name="Shao C."/>
            <person name="Huang Q."/>
            <person name="Liu G."/>
            <person name="Zhang P."/>
            <person name="Song W."/>
            <person name="An N."/>
            <person name="Chalopin D."/>
            <person name="Volff J.N."/>
            <person name="Hong Y."/>
            <person name="Li Q."/>
            <person name="Sha Z."/>
            <person name="Zhou H."/>
            <person name="Xie M."/>
            <person name="Yu Q."/>
            <person name="Liu Y."/>
            <person name="Xiang H."/>
            <person name="Wang N."/>
            <person name="Wu K."/>
            <person name="Yang C."/>
            <person name="Zhou Q."/>
            <person name="Liao X."/>
            <person name="Yang L."/>
            <person name="Hu Q."/>
            <person name="Zhang J."/>
            <person name="Meng L."/>
            <person name="Jin L."/>
            <person name="Tian Y."/>
            <person name="Lian J."/>
            <person name="Yang J."/>
            <person name="Miao G."/>
            <person name="Liu S."/>
            <person name="Liang Z."/>
            <person name="Yan F."/>
            <person name="Li Y."/>
            <person name="Sun B."/>
            <person name="Zhang H."/>
            <person name="Zhang J."/>
            <person name="Zhu Y."/>
            <person name="Du M."/>
            <person name="Zhao Y."/>
            <person name="Schartl M."/>
            <person name="Tang Q."/>
            <person name="Wang J."/>
        </authorList>
    </citation>
    <scope>NUCLEOTIDE SEQUENCE</scope>
</reference>
<dbReference type="OMA" id="WPERKER"/>
<evidence type="ECO:0000313" key="2">
    <source>
        <dbReference type="Ensembl" id="ENSCSEP00000028937.1"/>
    </source>
</evidence>
<evidence type="ECO:0000256" key="1">
    <source>
        <dbReference type="SAM" id="Phobius"/>
    </source>
</evidence>
<accession>A0A3P8WR31</accession>
<keyword evidence="1" id="KW-0812">Transmembrane</keyword>